<sequence length="187" mass="20596">MLKVIASILLFSSMASAEFVGFSHGNELSATAISGTVKVICSGFNGSGSAIYTCRDMALNPAAYDHFVGPQDSRTDRVELVATHADGSSRSKTAEYDGYRGKSKEAFNLWISTIFQKPLLEAGTNTIRYRIYSRNIEPMVEGTFVANVKRGAPRQCPTAQYTSSDISDCNSQYSICQRYFDEYNNCQ</sequence>
<dbReference type="AlphaFoldDB" id="A0A150WWP3"/>
<evidence type="ECO:0000313" key="2">
    <source>
        <dbReference type="EMBL" id="KYG70722.1"/>
    </source>
</evidence>
<evidence type="ECO:0008006" key="4">
    <source>
        <dbReference type="Google" id="ProtNLM"/>
    </source>
</evidence>
<accession>A0A150WWP3</accession>
<name>A0A150WWP3_BDEBC</name>
<reference evidence="2 3" key="1">
    <citation type="submission" date="2016-03" db="EMBL/GenBank/DDBJ databases">
        <authorList>
            <person name="Ploux O."/>
        </authorList>
    </citation>
    <scope>NUCLEOTIDE SEQUENCE [LARGE SCALE GENOMIC DNA]</scope>
    <source>
        <strain evidence="2 3">BER2</strain>
    </source>
</reference>
<evidence type="ECO:0000256" key="1">
    <source>
        <dbReference type="SAM" id="SignalP"/>
    </source>
</evidence>
<feature type="signal peptide" evidence="1">
    <location>
        <begin position="1"/>
        <end position="17"/>
    </location>
</feature>
<dbReference type="Proteomes" id="UP000075391">
    <property type="component" value="Unassembled WGS sequence"/>
</dbReference>
<dbReference type="RefSeq" id="WP_063242489.1">
    <property type="nucleotide sequence ID" value="NZ_CP168967.1"/>
</dbReference>
<comment type="caution">
    <text evidence="2">The sequence shown here is derived from an EMBL/GenBank/DDBJ whole genome shotgun (WGS) entry which is preliminary data.</text>
</comment>
<keyword evidence="1" id="KW-0732">Signal</keyword>
<dbReference type="EMBL" id="LUKF01000001">
    <property type="protein sequence ID" value="KYG70722.1"/>
    <property type="molecule type" value="Genomic_DNA"/>
</dbReference>
<proteinExistence type="predicted"/>
<gene>
    <name evidence="2" type="ORF">AZI85_01965</name>
</gene>
<dbReference type="OrthoDB" id="5292563at2"/>
<organism evidence="2 3">
    <name type="scientific">Bdellovibrio bacteriovorus</name>
    <dbReference type="NCBI Taxonomy" id="959"/>
    <lineage>
        <taxon>Bacteria</taxon>
        <taxon>Pseudomonadati</taxon>
        <taxon>Bdellovibrionota</taxon>
        <taxon>Bdellovibrionia</taxon>
        <taxon>Bdellovibrionales</taxon>
        <taxon>Pseudobdellovibrionaceae</taxon>
        <taxon>Bdellovibrio</taxon>
    </lineage>
</organism>
<evidence type="ECO:0000313" key="3">
    <source>
        <dbReference type="Proteomes" id="UP000075391"/>
    </source>
</evidence>
<protein>
    <recommendedName>
        <fullName evidence="4">Secreted protein</fullName>
    </recommendedName>
</protein>
<feature type="chain" id="PRO_5007573897" description="Secreted protein" evidence="1">
    <location>
        <begin position="18"/>
        <end position="187"/>
    </location>
</feature>